<evidence type="ECO:0000313" key="2">
    <source>
        <dbReference type="EMBL" id="PFX11187.1"/>
    </source>
</evidence>
<dbReference type="PANTHER" id="PTHR30288">
    <property type="entry name" value="FLAGELLAR CAP/ASSEMBLY PROTEIN FLID"/>
    <property type="match status" value="1"/>
</dbReference>
<keyword evidence="2" id="KW-0282">Flagellum</keyword>
<feature type="domain" description="Flagellar hook-associated protein 2 C-terminal" evidence="1">
    <location>
        <begin position="253"/>
        <end position="444"/>
    </location>
</feature>
<dbReference type="GO" id="GO:0007155">
    <property type="term" value="P:cell adhesion"/>
    <property type="evidence" value="ECO:0007669"/>
    <property type="project" value="InterPro"/>
</dbReference>
<dbReference type="EMBL" id="LSMT01003302">
    <property type="protein sequence ID" value="PFX11187.1"/>
    <property type="molecule type" value="Genomic_DNA"/>
</dbReference>
<keyword evidence="2" id="KW-0969">Cilium</keyword>
<sequence>MVDKVDSSSIGDMSFRRTETGGIKINQKMDGLNVGEVVEALYETRLADRDPYQSKIDKRTEMLSALSNFETLTKGLKGAAERLRASDISGKESSFGKLTSLGRSDTDTPPDQIIGVEFTDGTAIPQTFKIEVTQRASRDIATSDTGSAAKTTALGLEGTLTLGIAGGATHAFEITDDMSLERLVREINNQSATTVVTSQIFQFAPDDFRLEFQAVKEGGVISIEGADGLEDNIGGGQIIPGASGNTAEDLRVEFTLNDVAMTRTTNTISDIYDGIKIELRQAEEDIVIEVDIVRDTTTIRKDIEDLVSVYNEAIKFIQEQRVRSDDGTPKEGAVLSSNPLMRTVFQEISSIVSQKVQGLTGDYQSLADIGISSDGLKLTVDASVLESEIDSDTDAVRKIFDFDATSSNQAFDVATAPEKWVSELEILDGDETLIKSATVTLNKSDEGNFSATFTFNEEEYEADINVYGDYVYINGKEGTPFHGMVVVFTGAESMDDDSSQNTTITGTQGVGSRLRGALDKMLTPYTGDFSLERDKVEVLNQRDQERIERVE</sequence>
<keyword evidence="3" id="KW-1185">Reference proteome</keyword>
<protein>
    <submittedName>
        <fullName evidence="2">Flagellar hook-associated protein 2</fullName>
    </submittedName>
</protein>
<reference evidence="3" key="1">
    <citation type="journal article" date="2017" name="bioRxiv">
        <title>Comparative analysis of the genomes of Stylophora pistillata and Acropora digitifera provides evidence for extensive differences between species of corals.</title>
        <authorList>
            <person name="Voolstra C.R."/>
            <person name="Li Y."/>
            <person name="Liew Y.J."/>
            <person name="Baumgarten S."/>
            <person name="Zoccola D."/>
            <person name="Flot J.-F."/>
            <person name="Tambutte S."/>
            <person name="Allemand D."/>
            <person name="Aranda M."/>
        </authorList>
    </citation>
    <scope>NUCLEOTIDE SEQUENCE [LARGE SCALE GENOMIC DNA]</scope>
</reference>
<gene>
    <name evidence="2" type="primary">fliD</name>
    <name evidence="2" type="ORF">AWC38_SpisGene25252</name>
</gene>
<dbReference type="PANTHER" id="PTHR30288:SF0">
    <property type="entry name" value="FLAGELLAR HOOK-ASSOCIATED PROTEIN 2"/>
    <property type="match status" value="1"/>
</dbReference>
<dbReference type="InterPro" id="IPR040026">
    <property type="entry name" value="FliD"/>
</dbReference>
<evidence type="ECO:0000313" key="3">
    <source>
        <dbReference type="Proteomes" id="UP000225706"/>
    </source>
</evidence>
<evidence type="ECO:0000259" key="1">
    <source>
        <dbReference type="Pfam" id="PF07195"/>
    </source>
</evidence>
<accession>A0A2B4R477</accession>
<dbReference type="Pfam" id="PF07195">
    <property type="entry name" value="FliD_C"/>
    <property type="match status" value="1"/>
</dbReference>
<dbReference type="InterPro" id="IPR010809">
    <property type="entry name" value="FliD_C"/>
</dbReference>
<dbReference type="Proteomes" id="UP000225706">
    <property type="component" value="Unassembled WGS sequence"/>
</dbReference>
<organism evidence="2 3">
    <name type="scientific">Stylophora pistillata</name>
    <name type="common">Smooth cauliflower coral</name>
    <dbReference type="NCBI Taxonomy" id="50429"/>
    <lineage>
        <taxon>Eukaryota</taxon>
        <taxon>Metazoa</taxon>
        <taxon>Cnidaria</taxon>
        <taxon>Anthozoa</taxon>
        <taxon>Hexacorallia</taxon>
        <taxon>Scleractinia</taxon>
        <taxon>Astrocoeniina</taxon>
        <taxon>Pocilloporidae</taxon>
        <taxon>Stylophora</taxon>
    </lineage>
</organism>
<keyword evidence="2" id="KW-0966">Cell projection</keyword>
<dbReference type="AlphaFoldDB" id="A0A2B4R477"/>
<proteinExistence type="predicted"/>
<name>A0A2B4R477_STYPI</name>
<feature type="non-terminal residue" evidence="2">
    <location>
        <position position="551"/>
    </location>
</feature>
<comment type="caution">
    <text evidence="2">The sequence shown here is derived from an EMBL/GenBank/DDBJ whole genome shotgun (WGS) entry which is preliminary data.</text>
</comment>